<gene>
    <name evidence="2" type="ORF">I6J18_19600</name>
</gene>
<keyword evidence="1" id="KW-1133">Transmembrane helix</keyword>
<feature type="transmembrane region" description="Helical" evidence="1">
    <location>
        <begin position="43"/>
        <end position="61"/>
    </location>
</feature>
<accession>A0A974RZS6</accession>
<dbReference type="AlphaFoldDB" id="A0A974RZS6"/>
<feature type="transmembrane region" description="Helical" evidence="1">
    <location>
        <begin position="93"/>
        <end position="112"/>
    </location>
</feature>
<evidence type="ECO:0000256" key="1">
    <source>
        <dbReference type="SAM" id="Phobius"/>
    </source>
</evidence>
<evidence type="ECO:0000313" key="2">
    <source>
        <dbReference type="EMBL" id="QQS99768.1"/>
    </source>
</evidence>
<feature type="transmembrane region" description="Helical" evidence="1">
    <location>
        <begin position="12"/>
        <end position="31"/>
    </location>
</feature>
<reference evidence="2 3" key="1">
    <citation type="submission" date="2021-01" db="EMBL/GenBank/DDBJ databases">
        <title>FDA dAtabase for Regulatory Grade micrObial Sequences (FDA-ARGOS): Supporting development and validation of Infectious Disease Dx tests.</title>
        <authorList>
            <person name="Nelson B."/>
            <person name="Plummer A."/>
            <person name="Tallon L."/>
            <person name="Sadzewicz L."/>
            <person name="Zhao X."/>
            <person name="Boylan J."/>
            <person name="Ott S."/>
            <person name="Bowen H."/>
            <person name="Vavikolanu K."/>
            <person name="Mehta A."/>
            <person name="Aluvathingal J."/>
            <person name="Nadendla S."/>
            <person name="Myers T."/>
            <person name="Yan Y."/>
            <person name="Sichtig H."/>
        </authorList>
    </citation>
    <scope>NUCLEOTIDE SEQUENCE [LARGE SCALE GENOMIC DNA]</scope>
    <source>
        <strain evidence="2 3">FDAARGOS_1161</strain>
    </source>
</reference>
<keyword evidence="2" id="KW-0436">Ligase</keyword>
<keyword evidence="1" id="KW-0812">Transmembrane</keyword>
<feature type="transmembrane region" description="Helical" evidence="1">
    <location>
        <begin position="341"/>
        <end position="358"/>
    </location>
</feature>
<name>A0A974RZS6_PERPY</name>
<feature type="transmembrane region" description="Helical" evidence="1">
    <location>
        <begin position="68"/>
        <end position="87"/>
    </location>
</feature>
<proteinExistence type="predicted"/>
<dbReference type="EMBL" id="CP068053">
    <property type="protein sequence ID" value="QQS99768.1"/>
    <property type="molecule type" value="Genomic_DNA"/>
</dbReference>
<evidence type="ECO:0000313" key="3">
    <source>
        <dbReference type="Proteomes" id="UP000595254"/>
    </source>
</evidence>
<feature type="transmembrane region" description="Helical" evidence="1">
    <location>
        <begin position="217"/>
        <end position="238"/>
    </location>
</feature>
<dbReference type="InterPro" id="IPR051533">
    <property type="entry name" value="WaaL-like"/>
</dbReference>
<dbReference type="PANTHER" id="PTHR37422:SF13">
    <property type="entry name" value="LIPOPOLYSACCHARIDE BIOSYNTHESIS PROTEIN PA4999-RELATED"/>
    <property type="match status" value="1"/>
</dbReference>
<keyword evidence="1" id="KW-0472">Membrane</keyword>
<feature type="transmembrane region" description="Helical" evidence="1">
    <location>
        <begin position="175"/>
        <end position="205"/>
    </location>
</feature>
<keyword evidence="3" id="KW-1185">Reference proteome</keyword>
<sequence length="388" mass="45331">MKLILNFNKLKILILIFLVNIYLLLYIAKIYEFSFVNDNVRFIIMLLLSFVIAISMFKMIAVNKKINLAFAVFLSYFFYVLIVTLMREQFNPTPLMSTLFFPIVFLASYAIFKKSKNLSIIKKYQFIMLILYGAMYLYVRLITNTNHGMVLNSIYYQVLLLPFILTLDNKYIRRIGILVIILMALFSMKRVAFIAVILSLLIYLIFKKGIGNLKRNIINKIFSISLIMLLIGVLISFFNHLLNLNMLDRIASLRDDGGSGRFNILLVIIRQLRFNTFPEHIIGNGFNATTLVANGFTAHNDFIEILYDYGLIGFILYINIYLILIRYAINFNRRNYKYSAAFNASIVIFIVISLFSHLIFIPTYIGYLSLFWSFVICDYEIDKERQKK</sequence>
<feature type="transmembrane region" description="Helical" evidence="1">
    <location>
        <begin position="124"/>
        <end position="143"/>
    </location>
</feature>
<dbReference type="PANTHER" id="PTHR37422">
    <property type="entry name" value="TEICHURONIC ACID BIOSYNTHESIS PROTEIN TUAE"/>
    <property type="match status" value="1"/>
</dbReference>
<dbReference type="KEGG" id="ppsr:I6J18_19600"/>
<dbReference type="RefSeq" id="WP_201647652.1">
    <property type="nucleotide sequence ID" value="NZ_CP068053.1"/>
</dbReference>
<feature type="transmembrane region" description="Helical" evidence="1">
    <location>
        <begin position="309"/>
        <end position="329"/>
    </location>
</feature>
<dbReference type="Proteomes" id="UP000595254">
    <property type="component" value="Chromosome"/>
</dbReference>
<protein>
    <submittedName>
        <fullName evidence="2">O-antigen ligase family protein</fullName>
    </submittedName>
</protein>
<dbReference type="GO" id="GO:0016874">
    <property type="term" value="F:ligase activity"/>
    <property type="evidence" value="ECO:0007669"/>
    <property type="project" value="UniProtKB-KW"/>
</dbReference>
<organism evidence="2 3">
    <name type="scientific">Peribacillus psychrosaccharolyticus</name>
    <name type="common">Bacillus psychrosaccharolyticus</name>
    <dbReference type="NCBI Taxonomy" id="1407"/>
    <lineage>
        <taxon>Bacteria</taxon>
        <taxon>Bacillati</taxon>
        <taxon>Bacillota</taxon>
        <taxon>Bacilli</taxon>
        <taxon>Bacillales</taxon>
        <taxon>Bacillaceae</taxon>
        <taxon>Peribacillus</taxon>
    </lineage>
</organism>